<dbReference type="PANTHER" id="PTHR34557">
    <property type="entry name" value="PHYTOCHROMOBILIN:FERREDOXIN OXIDOREDUCTASE, CHLOROPLASTIC"/>
    <property type="match status" value="1"/>
</dbReference>
<evidence type="ECO:0000313" key="4">
    <source>
        <dbReference type="EMBL" id="EYF06823.1"/>
    </source>
</evidence>
<dbReference type="GO" id="GO:0010024">
    <property type="term" value="P:phytochromobilin biosynthetic process"/>
    <property type="evidence" value="ECO:0007669"/>
    <property type="project" value="InterPro"/>
</dbReference>
<keyword evidence="5" id="KW-1185">Reference proteome</keyword>
<comment type="caution">
    <text evidence="4">The sequence shown here is derived from an EMBL/GenBank/DDBJ whole genome shotgun (WGS) entry which is preliminary data.</text>
</comment>
<dbReference type="Pfam" id="PF05996">
    <property type="entry name" value="Fe_bilin_red"/>
    <property type="match status" value="1"/>
</dbReference>
<dbReference type="AlphaFoldDB" id="A0A017TC06"/>
<dbReference type="RefSeq" id="WP_044239192.1">
    <property type="nucleotide sequence ID" value="NZ_ASRX01000014.1"/>
</dbReference>
<comment type="similarity">
    <text evidence="1">Belongs to the HY2 family.</text>
</comment>
<proteinExistence type="inferred from homology"/>
<dbReference type="GO" id="GO:0050897">
    <property type="term" value="F:cobalt ion binding"/>
    <property type="evidence" value="ECO:0007669"/>
    <property type="project" value="InterPro"/>
</dbReference>
<organism evidence="4 5">
    <name type="scientific">Chondromyces apiculatus DSM 436</name>
    <dbReference type="NCBI Taxonomy" id="1192034"/>
    <lineage>
        <taxon>Bacteria</taxon>
        <taxon>Pseudomonadati</taxon>
        <taxon>Myxococcota</taxon>
        <taxon>Polyangia</taxon>
        <taxon>Polyangiales</taxon>
        <taxon>Polyangiaceae</taxon>
        <taxon>Chondromyces</taxon>
    </lineage>
</organism>
<evidence type="ECO:0000256" key="1">
    <source>
        <dbReference type="ARBA" id="ARBA00006908"/>
    </source>
</evidence>
<feature type="compositionally biased region" description="Low complexity" evidence="3">
    <location>
        <begin position="244"/>
        <end position="264"/>
    </location>
</feature>
<protein>
    <submittedName>
        <fullName evidence="4">Phycocyanobilin:ferredoxin oxidoreductase</fullName>
    </submittedName>
</protein>
<keyword evidence="2" id="KW-0560">Oxidoreductase</keyword>
<evidence type="ECO:0000313" key="5">
    <source>
        <dbReference type="Proteomes" id="UP000019678"/>
    </source>
</evidence>
<evidence type="ECO:0000256" key="2">
    <source>
        <dbReference type="ARBA" id="ARBA00023002"/>
    </source>
</evidence>
<dbReference type="STRING" id="1192034.CAP_1520"/>
<sequence length="283" mass="29613">MIDASSLKALVRRAEGGLVEALGLRPLQLDPEATHAVGTYRGRAVTLETRAYRGQPLHYARFVEITGEGLAIGNMLCTPCVDHPLPILGVDLVMLGDTLMLVADLSPTLPPGKEREAQLAPLDAACAARSSTLPPGGALPAWCTAWFSPFALYTRVAGADLARAASACDDLVRVHVSLCTASAPAPQHRLGTARAVEGYAAAHREHDKGLRMLAKLFGEGWAARYIAETLFPALLTMGEAPEVPVAPEAPTSAPASSAPDPATPLLKSPPQSSPNIARLLGSP</sequence>
<dbReference type="PANTHER" id="PTHR34557:SF1">
    <property type="entry name" value="PHYTOCHROMOBILIN:FERREDOXIN OXIDOREDUCTASE, CHLOROPLASTIC"/>
    <property type="match status" value="1"/>
</dbReference>
<dbReference type="Proteomes" id="UP000019678">
    <property type="component" value="Unassembled WGS sequence"/>
</dbReference>
<dbReference type="OrthoDB" id="581340at2"/>
<dbReference type="GO" id="GO:0016636">
    <property type="term" value="F:oxidoreductase activity, acting on the CH-CH group of donors, iron-sulfur protein as acceptor"/>
    <property type="evidence" value="ECO:0007669"/>
    <property type="project" value="InterPro"/>
</dbReference>
<dbReference type="EMBL" id="ASRX01000014">
    <property type="protein sequence ID" value="EYF06823.1"/>
    <property type="molecule type" value="Genomic_DNA"/>
</dbReference>
<feature type="region of interest" description="Disordered" evidence="3">
    <location>
        <begin position="244"/>
        <end position="283"/>
    </location>
</feature>
<name>A0A017TC06_9BACT</name>
<evidence type="ECO:0000256" key="3">
    <source>
        <dbReference type="SAM" id="MobiDB-lite"/>
    </source>
</evidence>
<dbReference type="Gene3D" id="3.40.1500.20">
    <property type="match status" value="1"/>
</dbReference>
<reference evidence="4 5" key="1">
    <citation type="submission" date="2013-05" db="EMBL/GenBank/DDBJ databases">
        <title>Genome assembly of Chondromyces apiculatus DSM 436.</title>
        <authorList>
            <person name="Sharma G."/>
            <person name="Khatri I."/>
            <person name="Kaur C."/>
            <person name="Mayilraj S."/>
            <person name="Subramanian S."/>
        </authorList>
    </citation>
    <scope>NUCLEOTIDE SEQUENCE [LARGE SCALE GENOMIC DNA]</scope>
    <source>
        <strain evidence="4 5">DSM 436</strain>
    </source>
</reference>
<dbReference type="InterPro" id="IPR009249">
    <property type="entry name" value="Ferredoxin-dep_bilin_Rdtase"/>
</dbReference>
<accession>A0A017TC06</accession>
<gene>
    <name evidence="4" type="ORF">CAP_1520</name>
</gene>